<organism evidence="1 2">
    <name type="scientific">Pseudoalteromonas ruthenica</name>
    <dbReference type="NCBI Taxonomy" id="151081"/>
    <lineage>
        <taxon>Bacteria</taxon>
        <taxon>Pseudomonadati</taxon>
        <taxon>Pseudomonadota</taxon>
        <taxon>Gammaproteobacteria</taxon>
        <taxon>Alteromonadales</taxon>
        <taxon>Pseudoalteromonadaceae</taxon>
        <taxon>Pseudoalteromonas</taxon>
    </lineage>
</organism>
<dbReference type="EMBL" id="PNCG01000003">
    <property type="protein sequence ID" value="TMP88004.1"/>
    <property type="molecule type" value="Genomic_DNA"/>
</dbReference>
<evidence type="ECO:0000313" key="2">
    <source>
        <dbReference type="Proteomes" id="UP000305874"/>
    </source>
</evidence>
<protein>
    <submittedName>
        <fullName evidence="1">Uncharacterized protein</fullName>
    </submittedName>
</protein>
<dbReference type="AlphaFoldDB" id="A0A5S3Z6X1"/>
<evidence type="ECO:0000313" key="1">
    <source>
        <dbReference type="EMBL" id="TMP88004.1"/>
    </source>
</evidence>
<accession>A0A5S3Z6X1</accession>
<sequence>MEIEDLISILQSGNEREISDISYSLMNVSDNTFLQKLAGSLELITPLSSSSYWSSQGNKHRVRVSIDRIIKFLEAVKTAGCRCVKYLQLSYFVHSEADKGMIEIILNEADPQTRKSKITCQCTACAQYYVAHEFDAGFGRRAQWEKLAKP</sequence>
<dbReference type="STRING" id="151081.TW72_16440"/>
<reference evidence="1 2" key="1">
    <citation type="submission" date="2017-12" db="EMBL/GenBank/DDBJ databases">
        <authorList>
            <person name="Paulsen S."/>
            <person name="Gram L.K."/>
        </authorList>
    </citation>
    <scope>NUCLEOTIDE SEQUENCE [LARGE SCALE GENOMIC DNA]</scope>
    <source>
        <strain evidence="1 2">S2897</strain>
    </source>
</reference>
<dbReference type="Proteomes" id="UP000305874">
    <property type="component" value="Unassembled WGS sequence"/>
</dbReference>
<reference evidence="2" key="2">
    <citation type="submission" date="2019-06" db="EMBL/GenBank/DDBJ databases">
        <title>Co-occurence of chitin degradation, pigmentation and bioactivity in marine Pseudoalteromonas.</title>
        <authorList>
            <person name="Sonnenschein E.C."/>
            <person name="Bech P.K."/>
        </authorList>
    </citation>
    <scope>NUCLEOTIDE SEQUENCE [LARGE SCALE GENOMIC DNA]</scope>
    <source>
        <strain evidence="2">S2897</strain>
    </source>
</reference>
<name>A0A5S3Z6X1_9GAMM</name>
<comment type="caution">
    <text evidence="1">The sequence shown here is derived from an EMBL/GenBank/DDBJ whole genome shotgun (WGS) entry which is preliminary data.</text>
</comment>
<gene>
    <name evidence="1" type="ORF">CWC05_04970</name>
</gene>
<proteinExistence type="predicted"/>